<feature type="chain" id="PRO_5018226002" evidence="3">
    <location>
        <begin position="51"/>
        <end position="309"/>
    </location>
</feature>
<keyword evidence="2" id="KW-1133">Transmembrane helix</keyword>
<evidence type="ECO:0000259" key="4">
    <source>
        <dbReference type="Pfam" id="PF13559"/>
    </source>
</evidence>
<feature type="transmembrane region" description="Helical" evidence="2">
    <location>
        <begin position="160"/>
        <end position="181"/>
    </location>
</feature>
<evidence type="ECO:0000256" key="2">
    <source>
        <dbReference type="SAM" id="Phobius"/>
    </source>
</evidence>
<evidence type="ECO:0000313" key="6">
    <source>
        <dbReference type="Proteomes" id="UP000278351"/>
    </source>
</evidence>
<keyword evidence="6" id="KW-1185">Reference proteome</keyword>
<evidence type="ECO:0000256" key="1">
    <source>
        <dbReference type="SAM" id="MobiDB-lite"/>
    </source>
</evidence>
<protein>
    <submittedName>
        <fullName evidence="5">DUF4129 domain-containing protein</fullName>
    </submittedName>
</protein>
<evidence type="ECO:0000256" key="3">
    <source>
        <dbReference type="SAM" id="SignalP"/>
    </source>
</evidence>
<dbReference type="Proteomes" id="UP000278351">
    <property type="component" value="Unassembled WGS sequence"/>
</dbReference>
<accession>A0A3N4PX57</accession>
<keyword evidence="2" id="KW-0472">Membrane</keyword>
<feature type="signal peptide" evidence="3">
    <location>
        <begin position="1"/>
        <end position="50"/>
    </location>
</feature>
<dbReference type="AlphaFoldDB" id="A0A3N4PX57"/>
<feature type="region of interest" description="Disordered" evidence="1">
    <location>
        <begin position="1"/>
        <end position="23"/>
    </location>
</feature>
<sequence>MVFRDLPGAGGTGGLPPRPGRQTFKTAGRMKKRCFVMMAACLLCGTGAMAQDSIGADNFRYMDTAGSAAAAVAPEEETEDEADLETRIRNGKVLHTEWDNQVPGEWNDGAQTRLGIRQASPETVAALRKMKALQYRKSSTPPTDNWATRTMAWMLAHTKLLQTILLWLLGILLLAIIILFIRKNDIPVFRWGRQKDAEGETPDVFTGPQNYDALAQAAIAAGNLREAVRMRYLQSLELLLRRELIAPGKDKTNMDYLRELATTSWHKPFAALTLHYEYVWYGKLPLSAPQFAQLDEQFAAFKNSLSRNQ</sequence>
<proteinExistence type="predicted"/>
<comment type="caution">
    <text evidence="5">The sequence shown here is derived from an EMBL/GenBank/DDBJ whole genome shotgun (WGS) entry which is preliminary data.</text>
</comment>
<dbReference type="EMBL" id="RPDH01000001">
    <property type="protein sequence ID" value="RPE13403.1"/>
    <property type="molecule type" value="Genomic_DNA"/>
</dbReference>
<dbReference type="InterPro" id="IPR025403">
    <property type="entry name" value="TgpA-like_C"/>
</dbReference>
<feature type="domain" description="Protein-glutamine gamma-glutamyltransferase-like C-terminal" evidence="4">
    <location>
        <begin position="231"/>
        <end position="296"/>
    </location>
</feature>
<name>A0A3N4PX57_9BACT</name>
<dbReference type="Pfam" id="PF13559">
    <property type="entry name" value="DUF4129"/>
    <property type="match status" value="1"/>
</dbReference>
<keyword evidence="3" id="KW-0732">Signal</keyword>
<reference evidence="5 6" key="1">
    <citation type="submission" date="2018-11" db="EMBL/GenBank/DDBJ databases">
        <title>Chitinophaga lutea sp.nov., isolate from arsenic contaminated soil.</title>
        <authorList>
            <person name="Zong Y."/>
        </authorList>
    </citation>
    <scope>NUCLEOTIDE SEQUENCE [LARGE SCALE GENOMIC DNA]</scope>
    <source>
        <strain evidence="5 6">ZY74</strain>
    </source>
</reference>
<keyword evidence="2" id="KW-0812">Transmembrane</keyword>
<evidence type="ECO:0000313" key="5">
    <source>
        <dbReference type="EMBL" id="RPE13403.1"/>
    </source>
</evidence>
<organism evidence="5 6">
    <name type="scientific">Chitinophaga lutea</name>
    <dbReference type="NCBI Taxonomy" id="2488634"/>
    <lineage>
        <taxon>Bacteria</taxon>
        <taxon>Pseudomonadati</taxon>
        <taxon>Bacteroidota</taxon>
        <taxon>Chitinophagia</taxon>
        <taxon>Chitinophagales</taxon>
        <taxon>Chitinophagaceae</taxon>
        <taxon>Chitinophaga</taxon>
    </lineage>
</organism>
<gene>
    <name evidence="5" type="ORF">EGT74_07725</name>
</gene>